<comment type="caution">
    <text evidence="5">The sequence shown here is derived from an EMBL/GenBank/DDBJ whole genome shotgun (WGS) entry which is preliminary data.</text>
</comment>
<dbReference type="InterPro" id="IPR055355">
    <property type="entry name" value="ZP-C"/>
</dbReference>
<evidence type="ECO:0008006" key="7">
    <source>
        <dbReference type="Google" id="ProtNLM"/>
    </source>
</evidence>
<protein>
    <recommendedName>
        <fullName evidence="7">ZP domain-containing protein</fullName>
    </recommendedName>
</protein>
<keyword evidence="1" id="KW-0472">Membrane</keyword>
<feature type="domain" description="ZP-C" evidence="2">
    <location>
        <begin position="467"/>
        <end position="531"/>
    </location>
</feature>
<dbReference type="PANTHER" id="PTHR47130">
    <property type="entry name" value="SI:DKEY-19B23.11-RELATED"/>
    <property type="match status" value="1"/>
</dbReference>
<feature type="non-terminal residue" evidence="5">
    <location>
        <position position="1"/>
    </location>
</feature>
<gene>
    <name evidence="5" type="ORF">scyTo_0022460</name>
</gene>
<dbReference type="EMBL" id="BFAA01022608">
    <property type="protein sequence ID" value="GCB81117.1"/>
    <property type="molecule type" value="Genomic_DNA"/>
</dbReference>
<name>A0A401Q709_SCYTO</name>
<evidence type="ECO:0000259" key="3">
    <source>
        <dbReference type="Pfam" id="PF23344"/>
    </source>
</evidence>
<keyword evidence="1" id="KW-1133">Transmembrane helix</keyword>
<evidence type="ECO:0000259" key="4">
    <source>
        <dbReference type="Pfam" id="PF26562"/>
    </source>
</evidence>
<evidence type="ECO:0000259" key="2">
    <source>
        <dbReference type="Pfam" id="PF00100"/>
    </source>
</evidence>
<accession>A0A401Q709</accession>
<keyword evidence="6" id="KW-1185">Reference proteome</keyword>
<reference evidence="5 6" key="1">
    <citation type="journal article" date="2018" name="Nat. Ecol. Evol.">
        <title>Shark genomes provide insights into elasmobranch evolution and the origin of vertebrates.</title>
        <authorList>
            <person name="Hara Y"/>
            <person name="Yamaguchi K"/>
            <person name="Onimaru K"/>
            <person name="Kadota M"/>
            <person name="Koyanagi M"/>
            <person name="Keeley SD"/>
            <person name="Tatsumi K"/>
            <person name="Tanaka K"/>
            <person name="Motone F"/>
            <person name="Kageyama Y"/>
            <person name="Nozu R"/>
            <person name="Adachi N"/>
            <person name="Nishimura O"/>
            <person name="Nakagawa R"/>
            <person name="Tanegashima C"/>
            <person name="Kiyatake I"/>
            <person name="Matsumoto R"/>
            <person name="Murakumo K"/>
            <person name="Nishida K"/>
            <person name="Terakita A"/>
            <person name="Kuratani S"/>
            <person name="Sato K"/>
            <person name="Hyodo S Kuraku.S."/>
        </authorList>
    </citation>
    <scope>NUCLEOTIDE SEQUENCE [LARGE SCALE GENOMIC DNA]</scope>
</reference>
<dbReference type="Pfam" id="PF23344">
    <property type="entry name" value="ZP-N"/>
    <property type="match status" value="1"/>
</dbReference>
<dbReference type="Pfam" id="PF00100">
    <property type="entry name" value="Zona_pellucida"/>
    <property type="match status" value="1"/>
</dbReference>
<evidence type="ECO:0000313" key="6">
    <source>
        <dbReference type="Proteomes" id="UP000288216"/>
    </source>
</evidence>
<dbReference type="PANTHER" id="PTHR47130:SF6">
    <property type="entry name" value="EGG ENVELOPE GLYCOPROTEIN-LIKE PRECURSOR"/>
    <property type="match status" value="1"/>
</dbReference>
<evidence type="ECO:0000313" key="5">
    <source>
        <dbReference type="EMBL" id="GCB81117.1"/>
    </source>
</evidence>
<dbReference type="InterPro" id="IPR042235">
    <property type="entry name" value="ZP-C_dom"/>
</dbReference>
<dbReference type="Proteomes" id="UP000288216">
    <property type="component" value="Unassembled WGS sequence"/>
</dbReference>
<organism evidence="5 6">
    <name type="scientific">Scyliorhinus torazame</name>
    <name type="common">Cloudy catshark</name>
    <name type="synonym">Catulus torazame</name>
    <dbReference type="NCBI Taxonomy" id="75743"/>
    <lineage>
        <taxon>Eukaryota</taxon>
        <taxon>Metazoa</taxon>
        <taxon>Chordata</taxon>
        <taxon>Craniata</taxon>
        <taxon>Vertebrata</taxon>
        <taxon>Chondrichthyes</taxon>
        <taxon>Elasmobranchii</taxon>
        <taxon>Galeomorphii</taxon>
        <taxon>Galeoidea</taxon>
        <taxon>Carcharhiniformes</taxon>
        <taxon>Scyliorhinidae</taxon>
        <taxon>Scyliorhinus</taxon>
    </lineage>
</organism>
<dbReference type="Gene3D" id="2.60.40.3210">
    <property type="entry name" value="Zona pellucida, ZP-N domain"/>
    <property type="match status" value="1"/>
</dbReference>
<dbReference type="AlphaFoldDB" id="A0A401Q709"/>
<keyword evidence="1" id="KW-0812">Transmembrane</keyword>
<feature type="domain" description="ZP-N" evidence="3">
    <location>
        <begin position="379"/>
        <end position="454"/>
    </location>
</feature>
<evidence type="ECO:0000256" key="1">
    <source>
        <dbReference type="SAM" id="Phobius"/>
    </source>
</evidence>
<feature type="transmembrane region" description="Helical" evidence="1">
    <location>
        <begin position="583"/>
        <end position="608"/>
    </location>
</feature>
<proteinExistence type="predicted"/>
<dbReference type="InterPro" id="IPR058876">
    <property type="entry name" value="Ig-like_ZP"/>
</dbReference>
<sequence>IDNMPIESIKATVFYKQRWLILLVDSSTACPVGPAILAGDQLVWPTPRILAPLVFPANITADRVTMGIDGKFLDDDTLEKRGYELYVNISVIAISIPVGAEGGLSKSHVLDNTYGIVYSIHLLLEHQWLDHLQELTQHRVYRLASTPFIPRIPRVIDTDISDPKEHFNITVGPFLPDVELVSIRVANRNLSVDDLKRHGYNIYPAVFPNGTADFIIELVVGAPFVTQQYLHDDIRRYILNMTLIFNVLPDDELFTLPVIRTVDVHDVVLPVMVGFCGDDSLYLLMQHGNLDHYWLPCVADQLLSFELAQMYGYMTLENGTHFSLAVPLSSPGVVHEEISLHELQARIDFSLKDNQTLEVYSSFSVRCTFFIPHEEVLVCFQNGTVAVSVQSTITLPDIDVRKLVLRDPTCGPREQDEMKALFVFDINSCGTVGRFMKDFIVYENEISYPKETIPVDFPVITRDPDYRCENHMETYVTTFHPVITKHVKNPSSLKRFEVQTIASNNSGGLQGLIYIHCNVAVCDLTNPGVTCGRRCAPSKRGGRTINHSAQELQSTVSSGPINILTVTPSPGRKETSDEARWKLSWVVLLAVGAAVLASVLLLAVMYAVKSRHH</sequence>
<dbReference type="InterPro" id="IPR055356">
    <property type="entry name" value="ZP-N"/>
</dbReference>
<feature type="domain" description="ZP-domain containing protein Ig-like" evidence="4">
    <location>
        <begin position="150"/>
        <end position="266"/>
    </location>
</feature>
<dbReference type="Gene3D" id="2.60.40.4100">
    <property type="entry name" value="Zona pellucida, ZP-C domain"/>
    <property type="match status" value="1"/>
</dbReference>
<dbReference type="OrthoDB" id="8945590at2759"/>
<dbReference type="OMA" id="CENHMET"/>
<dbReference type="STRING" id="75743.A0A401Q709"/>
<dbReference type="Pfam" id="PF26562">
    <property type="entry name" value="Ig-like"/>
    <property type="match status" value="1"/>
</dbReference>